<keyword evidence="3" id="KW-1185">Reference proteome</keyword>
<proteinExistence type="predicted"/>
<evidence type="ECO:0000256" key="1">
    <source>
        <dbReference type="SAM" id="SignalP"/>
    </source>
</evidence>
<evidence type="ECO:0000313" key="2">
    <source>
        <dbReference type="EMBL" id="MPC43996.1"/>
    </source>
</evidence>
<dbReference type="AlphaFoldDB" id="A0A5B7FF63"/>
<sequence length="107" mass="11843">MTQPLVRWRYTIALLLSLFHQPLPTTPSSFQGTLFPACNQHTHRSFPRLTPAARPPANNTCVRLVHALPHPAIVPLCNPYQLTTPSSTTTTTTTATPATHIGFERNM</sequence>
<feature type="chain" id="PRO_5023012532" description="Secreted protein" evidence="1">
    <location>
        <begin position="25"/>
        <end position="107"/>
    </location>
</feature>
<protein>
    <recommendedName>
        <fullName evidence="4">Secreted protein</fullName>
    </recommendedName>
</protein>
<evidence type="ECO:0000313" key="3">
    <source>
        <dbReference type="Proteomes" id="UP000324222"/>
    </source>
</evidence>
<dbReference type="Proteomes" id="UP000324222">
    <property type="component" value="Unassembled WGS sequence"/>
</dbReference>
<reference evidence="2 3" key="1">
    <citation type="submission" date="2019-05" db="EMBL/GenBank/DDBJ databases">
        <title>Another draft genome of Portunus trituberculatus and its Hox gene families provides insights of decapod evolution.</title>
        <authorList>
            <person name="Jeong J.-H."/>
            <person name="Song I."/>
            <person name="Kim S."/>
            <person name="Choi T."/>
            <person name="Kim D."/>
            <person name="Ryu S."/>
            <person name="Kim W."/>
        </authorList>
    </citation>
    <scope>NUCLEOTIDE SEQUENCE [LARGE SCALE GENOMIC DNA]</scope>
    <source>
        <tissue evidence="2">Muscle</tissue>
    </source>
</reference>
<gene>
    <name evidence="2" type="ORF">E2C01_037654</name>
</gene>
<name>A0A5B7FF63_PORTR</name>
<feature type="signal peptide" evidence="1">
    <location>
        <begin position="1"/>
        <end position="24"/>
    </location>
</feature>
<keyword evidence="1" id="KW-0732">Signal</keyword>
<comment type="caution">
    <text evidence="2">The sequence shown here is derived from an EMBL/GenBank/DDBJ whole genome shotgun (WGS) entry which is preliminary data.</text>
</comment>
<organism evidence="2 3">
    <name type="scientific">Portunus trituberculatus</name>
    <name type="common">Swimming crab</name>
    <name type="synonym">Neptunus trituberculatus</name>
    <dbReference type="NCBI Taxonomy" id="210409"/>
    <lineage>
        <taxon>Eukaryota</taxon>
        <taxon>Metazoa</taxon>
        <taxon>Ecdysozoa</taxon>
        <taxon>Arthropoda</taxon>
        <taxon>Crustacea</taxon>
        <taxon>Multicrustacea</taxon>
        <taxon>Malacostraca</taxon>
        <taxon>Eumalacostraca</taxon>
        <taxon>Eucarida</taxon>
        <taxon>Decapoda</taxon>
        <taxon>Pleocyemata</taxon>
        <taxon>Brachyura</taxon>
        <taxon>Eubrachyura</taxon>
        <taxon>Portunoidea</taxon>
        <taxon>Portunidae</taxon>
        <taxon>Portuninae</taxon>
        <taxon>Portunus</taxon>
    </lineage>
</organism>
<evidence type="ECO:0008006" key="4">
    <source>
        <dbReference type="Google" id="ProtNLM"/>
    </source>
</evidence>
<dbReference type="EMBL" id="VSRR010006075">
    <property type="protein sequence ID" value="MPC43996.1"/>
    <property type="molecule type" value="Genomic_DNA"/>
</dbReference>
<accession>A0A5B7FF63</accession>